<dbReference type="GO" id="GO:0006680">
    <property type="term" value="P:glucosylceramide catabolic process"/>
    <property type="evidence" value="ECO:0007669"/>
    <property type="project" value="TreeGrafter"/>
</dbReference>
<dbReference type="InterPro" id="IPR033453">
    <property type="entry name" value="Glyco_hydro_30_TIM-barrel"/>
</dbReference>
<dbReference type="GO" id="GO:0016020">
    <property type="term" value="C:membrane"/>
    <property type="evidence" value="ECO:0007669"/>
    <property type="project" value="GOC"/>
</dbReference>
<feature type="domain" description="Glycosyl hydrolase family 30 TIM-barrel" evidence="7">
    <location>
        <begin position="85"/>
        <end position="163"/>
    </location>
</feature>
<dbReference type="SUPFAM" id="SSF51445">
    <property type="entry name" value="(Trans)glycosidases"/>
    <property type="match status" value="1"/>
</dbReference>
<dbReference type="Proteomes" id="UP000326759">
    <property type="component" value="Unassembled WGS sequence"/>
</dbReference>
<evidence type="ECO:0000256" key="6">
    <source>
        <dbReference type="RuleBase" id="RU361188"/>
    </source>
</evidence>
<comment type="catalytic activity">
    <reaction evidence="1">
        <text>a beta-D-glucosyl-(1&lt;-&gt;1')-N-acylsphing-4-enine + H2O = an N-acylsphing-4-enine + D-glucose</text>
        <dbReference type="Rhea" id="RHEA:13269"/>
        <dbReference type="ChEBI" id="CHEBI:4167"/>
        <dbReference type="ChEBI" id="CHEBI:15377"/>
        <dbReference type="ChEBI" id="CHEBI:22801"/>
        <dbReference type="ChEBI" id="CHEBI:52639"/>
        <dbReference type="EC" id="3.2.1.45"/>
    </reaction>
    <physiologicalReaction direction="left-to-right" evidence="1">
        <dbReference type="Rhea" id="RHEA:13270"/>
    </physiologicalReaction>
</comment>
<organism evidence="9 10">
    <name type="scientific">Armadillidium nasatum</name>
    <dbReference type="NCBI Taxonomy" id="96803"/>
    <lineage>
        <taxon>Eukaryota</taxon>
        <taxon>Metazoa</taxon>
        <taxon>Ecdysozoa</taxon>
        <taxon>Arthropoda</taxon>
        <taxon>Crustacea</taxon>
        <taxon>Multicrustacea</taxon>
        <taxon>Malacostraca</taxon>
        <taxon>Eumalacostraca</taxon>
        <taxon>Peracarida</taxon>
        <taxon>Isopoda</taxon>
        <taxon>Oniscidea</taxon>
        <taxon>Crinocheta</taxon>
        <taxon>Armadillidiidae</taxon>
        <taxon>Armadillidium</taxon>
    </lineage>
</organism>
<dbReference type="Pfam" id="PF02055">
    <property type="entry name" value="Glyco_hydro_30"/>
    <property type="match status" value="2"/>
</dbReference>
<dbReference type="InterPro" id="IPR017853">
    <property type="entry name" value="GH"/>
</dbReference>
<keyword evidence="10" id="KW-1185">Reference proteome</keyword>
<protein>
    <recommendedName>
        <fullName evidence="3 6">Glucosylceramidase</fullName>
        <ecNumber evidence="3 6">3.2.1.45</ecNumber>
    </recommendedName>
</protein>
<sequence length="416" mass="47014">SLAAECTRRYYGFSSFVCVCDGTYCNFDGENDPTIDATNVKVVKSSRDEFRNSVEVLPRQDGTINSSDVNFSIFVNANDRRQDVIGFGGAFTDSASINIKSLTAEAQNNLMNMYFAKEGSRYNLVRVPIAGTDFSTHPYSYDDIEGDVDLVYFDLSEEDYNYKNWAFNTCGWTAEDMRDWIATVLGPTVSEAGYRRLKLLIDDFNRDTLPSYVIPIVEDATAVEYVDGVAVHWYNDLYFSPDVLDQTHDIAVGKFILYTEACIDPVSGFVELGNWERGEQYITDIIEDSNHWSTGWIDWNLALDLQGGPNWVSNFVDSPMIVNATANEFYVQPLYYALSHFSRNVQRGATWVSSSIDQSTNDLKVTAFENPNGQIVVIIANVAETAYDIGILNENQQYIFKYNIAGKTWLSITYQR</sequence>
<keyword evidence="6" id="KW-0443">Lipid metabolism</keyword>
<evidence type="ECO:0000313" key="10">
    <source>
        <dbReference type="Proteomes" id="UP000326759"/>
    </source>
</evidence>
<evidence type="ECO:0000313" key="9">
    <source>
        <dbReference type="EMBL" id="KAB7498108.1"/>
    </source>
</evidence>
<dbReference type="Gene3D" id="3.20.20.80">
    <property type="entry name" value="Glycosidases"/>
    <property type="match status" value="2"/>
</dbReference>
<reference evidence="9 10" key="1">
    <citation type="journal article" date="2019" name="PLoS Biol.">
        <title>Sex chromosomes control vertical transmission of feminizing Wolbachia symbionts in an isopod.</title>
        <authorList>
            <person name="Becking T."/>
            <person name="Chebbi M.A."/>
            <person name="Giraud I."/>
            <person name="Moumen B."/>
            <person name="Laverre T."/>
            <person name="Caubet Y."/>
            <person name="Peccoud J."/>
            <person name="Gilbert C."/>
            <person name="Cordaux R."/>
        </authorList>
    </citation>
    <scope>NUCLEOTIDE SEQUENCE [LARGE SCALE GENOMIC DNA]</scope>
    <source>
        <strain evidence="9">ANa2</strain>
        <tissue evidence="9">Whole body excluding digestive tract and cuticle</tissue>
    </source>
</reference>
<dbReference type="EMBL" id="SEYY01019587">
    <property type="protein sequence ID" value="KAB7498108.1"/>
    <property type="molecule type" value="Genomic_DNA"/>
</dbReference>
<dbReference type="Pfam" id="PF17189">
    <property type="entry name" value="Glyco_hydro_30C"/>
    <property type="match status" value="1"/>
</dbReference>
<dbReference type="OrthoDB" id="2160638at2759"/>
<keyword evidence="4" id="KW-0732">Signal</keyword>
<evidence type="ECO:0000256" key="2">
    <source>
        <dbReference type="ARBA" id="ARBA00005382"/>
    </source>
</evidence>
<dbReference type="GO" id="GO:0004348">
    <property type="term" value="F:glucosylceramidase activity"/>
    <property type="evidence" value="ECO:0007669"/>
    <property type="project" value="UniProtKB-EC"/>
</dbReference>
<keyword evidence="6" id="KW-0746">Sphingolipid metabolism</keyword>
<feature type="domain" description="Glycosyl hydrolase family 30 TIM-barrel" evidence="7">
    <location>
        <begin position="166"/>
        <end position="343"/>
    </location>
</feature>
<feature type="domain" description="Glycosyl hydrolase family 30 beta sandwich" evidence="8">
    <location>
        <begin position="348"/>
        <end position="404"/>
    </location>
</feature>
<dbReference type="InterPro" id="IPR033452">
    <property type="entry name" value="GH30_C"/>
</dbReference>
<dbReference type="PANTHER" id="PTHR11069:SF23">
    <property type="entry name" value="LYSOSOMAL ACID GLUCOSYLCERAMIDASE"/>
    <property type="match status" value="1"/>
</dbReference>
<dbReference type="AlphaFoldDB" id="A0A5N5SW11"/>
<comment type="similarity">
    <text evidence="2 6">Belongs to the glycosyl hydrolase 30 family.</text>
</comment>
<comment type="caution">
    <text evidence="9">The sequence shown here is derived from an EMBL/GenBank/DDBJ whole genome shotgun (WGS) entry which is preliminary data.</text>
</comment>
<name>A0A5N5SW11_9CRUS</name>
<dbReference type="PANTHER" id="PTHR11069">
    <property type="entry name" value="GLUCOSYLCERAMIDASE"/>
    <property type="match status" value="1"/>
</dbReference>
<dbReference type="EC" id="3.2.1.45" evidence="3 6"/>
<gene>
    <name evidence="9" type="ORF">Anas_03319</name>
</gene>
<evidence type="ECO:0000256" key="3">
    <source>
        <dbReference type="ARBA" id="ARBA00012658"/>
    </source>
</evidence>
<evidence type="ECO:0000259" key="8">
    <source>
        <dbReference type="Pfam" id="PF17189"/>
    </source>
</evidence>
<feature type="non-terminal residue" evidence="9">
    <location>
        <position position="1"/>
    </location>
</feature>
<keyword evidence="6" id="KW-0326">Glycosidase</keyword>
<accession>A0A5N5SW11</accession>
<evidence type="ECO:0000256" key="4">
    <source>
        <dbReference type="ARBA" id="ARBA00022729"/>
    </source>
</evidence>
<dbReference type="InterPro" id="IPR001139">
    <property type="entry name" value="Glyco_hydro_30"/>
</dbReference>
<dbReference type="PRINTS" id="PR00843">
    <property type="entry name" value="GLHYDRLASE30"/>
</dbReference>
<keyword evidence="5 6" id="KW-0378">Hydrolase</keyword>
<evidence type="ECO:0000256" key="1">
    <source>
        <dbReference type="ARBA" id="ARBA00001013"/>
    </source>
</evidence>
<evidence type="ECO:0000256" key="5">
    <source>
        <dbReference type="ARBA" id="ARBA00022801"/>
    </source>
</evidence>
<proteinExistence type="inferred from homology"/>
<evidence type="ECO:0000259" key="7">
    <source>
        <dbReference type="Pfam" id="PF02055"/>
    </source>
</evidence>